<keyword evidence="3" id="KW-1185">Reference proteome</keyword>
<evidence type="ECO:0000256" key="1">
    <source>
        <dbReference type="SAM" id="Phobius"/>
    </source>
</evidence>
<feature type="transmembrane region" description="Helical" evidence="1">
    <location>
        <begin position="66"/>
        <end position="89"/>
    </location>
</feature>
<name>A0AAD6FYZ9_9EURO</name>
<comment type="caution">
    <text evidence="2">The sequence shown here is derived from an EMBL/GenBank/DDBJ whole genome shotgun (WGS) entry which is preliminary data.</text>
</comment>
<reference evidence="2" key="2">
    <citation type="journal article" date="2023" name="IMA Fungus">
        <title>Comparative genomic study of the Penicillium genus elucidates a diverse pangenome and 15 lateral gene transfer events.</title>
        <authorList>
            <person name="Petersen C."/>
            <person name="Sorensen T."/>
            <person name="Nielsen M.R."/>
            <person name="Sondergaard T.E."/>
            <person name="Sorensen J.L."/>
            <person name="Fitzpatrick D.A."/>
            <person name="Frisvad J.C."/>
            <person name="Nielsen K.L."/>
        </authorList>
    </citation>
    <scope>NUCLEOTIDE SEQUENCE</scope>
    <source>
        <strain evidence="2">IBT 16125</strain>
    </source>
</reference>
<dbReference type="GeneID" id="81602919"/>
<evidence type="ECO:0000313" key="2">
    <source>
        <dbReference type="EMBL" id="KAJ5438296.1"/>
    </source>
</evidence>
<organism evidence="2 3">
    <name type="scientific">Penicillium daleae</name>
    <dbReference type="NCBI Taxonomy" id="63821"/>
    <lineage>
        <taxon>Eukaryota</taxon>
        <taxon>Fungi</taxon>
        <taxon>Dikarya</taxon>
        <taxon>Ascomycota</taxon>
        <taxon>Pezizomycotina</taxon>
        <taxon>Eurotiomycetes</taxon>
        <taxon>Eurotiomycetidae</taxon>
        <taxon>Eurotiales</taxon>
        <taxon>Aspergillaceae</taxon>
        <taxon>Penicillium</taxon>
    </lineage>
</organism>
<dbReference type="AlphaFoldDB" id="A0AAD6FYZ9"/>
<feature type="transmembrane region" description="Helical" evidence="1">
    <location>
        <begin position="6"/>
        <end position="28"/>
    </location>
</feature>
<sequence length="110" mass="12177">MLVIVIVGYTCAGIQVAALPAIASTYAVDSYKPALGSIFVAITVNKNLWGYGFSEFITPWTESAGYLPAIMTNMCLTVLWCSFGFLFYFAGKNYFRKWTANSSIWTLDSQ</sequence>
<dbReference type="EMBL" id="JAPVEA010000008">
    <property type="protein sequence ID" value="KAJ5438296.1"/>
    <property type="molecule type" value="Genomic_DNA"/>
</dbReference>
<accession>A0AAD6FYZ9</accession>
<proteinExistence type="predicted"/>
<reference evidence="2" key="1">
    <citation type="submission" date="2022-12" db="EMBL/GenBank/DDBJ databases">
        <authorList>
            <person name="Petersen C."/>
        </authorList>
    </citation>
    <scope>NUCLEOTIDE SEQUENCE</scope>
    <source>
        <strain evidence="2">IBT 16125</strain>
    </source>
</reference>
<protein>
    <submittedName>
        <fullName evidence="2">Uncharacterized protein</fullName>
    </submittedName>
</protein>
<gene>
    <name evidence="2" type="ORF">N7458_009294</name>
</gene>
<keyword evidence="1" id="KW-0812">Transmembrane</keyword>
<keyword evidence="1" id="KW-0472">Membrane</keyword>
<evidence type="ECO:0000313" key="3">
    <source>
        <dbReference type="Proteomes" id="UP001213681"/>
    </source>
</evidence>
<dbReference type="RefSeq" id="XP_056761525.1">
    <property type="nucleotide sequence ID" value="XM_056912676.1"/>
</dbReference>
<dbReference type="Proteomes" id="UP001213681">
    <property type="component" value="Unassembled WGS sequence"/>
</dbReference>
<keyword evidence="1" id="KW-1133">Transmembrane helix</keyword>